<reference evidence="2" key="1">
    <citation type="submission" date="2021-01" db="EMBL/GenBank/DDBJ databases">
        <authorList>
            <person name="Corre E."/>
            <person name="Pelletier E."/>
            <person name="Niang G."/>
            <person name="Scheremetjew M."/>
            <person name="Finn R."/>
            <person name="Kale V."/>
            <person name="Holt S."/>
            <person name="Cochrane G."/>
            <person name="Meng A."/>
            <person name="Brown T."/>
            <person name="Cohen L."/>
        </authorList>
    </citation>
    <scope>NUCLEOTIDE SEQUENCE</scope>
    <source>
        <strain evidence="2">CCMP127</strain>
    </source>
</reference>
<gene>
    <name evidence="2" type="ORF">ACOF00016_LOCUS4602</name>
</gene>
<feature type="compositionally biased region" description="Polar residues" evidence="1">
    <location>
        <begin position="138"/>
        <end position="159"/>
    </location>
</feature>
<feature type="region of interest" description="Disordered" evidence="1">
    <location>
        <begin position="227"/>
        <end position="268"/>
    </location>
</feature>
<evidence type="ECO:0000313" key="2">
    <source>
        <dbReference type="EMBL" id="CAE0406775.1"/>
    </source>
</evidence>
<proteinExistence type="predicted"/>
<feature type="compositionally biased region" description="Basic and acidic residues" evidence="1">
    <location>
        <begin position="163"/>
        <end position="174"/>
    </location>
</feature>
<name>A0A7S3L1C3_9STRA</name>
<feature type="compositionally biased region" description="Polar residues" evidence="1">
    <location>
        <begin position="228"/>
        <end position="238"/>
    </location>
</feature>
<dbReference type="AlphaFoldDB" id="A0A7S3L1C3"/>
<protein>
    <submittedName>
        <fullName evidence="2">Uncharacterized protein</fullName>
    </submittedName>
</protein>
<feature type="region of interest" description="Disordered" evidence="1">
    <location>
        <begin position="103"/>
        <end position="199"/>
    </location>
</feature>
<sequence>MTLVLSSVFPQRSMHTFPPLNHSDVSMSRHARCGDVNAEAIMGCNNRKGHGQRPTLANETSERLQRSVAHDSIALPVLTIRNRAQPKANHVLRQCQELRDSEKTHLCRQPHKKAQQNGSSDPSLSTTSTHKKRDDTSDSMLHHNNNSRTMMISPTISTRNMKHHDQSSWEDSVRPSRSRSRAIAIKPSPRRETGDNDFPDYSDQAARMYDDSTWAMYLRIVEYRQKHPASSPSNNQARTEIPMNRLNDDNITTGEERGLHGKEEPRGVNFYDADEEEIFDMEL</sequence>
<evidence type="ECO:0000256" key="1">
    <source>
        <dbReference type="SAM" id="MobiDB-lite"/>
    </source>
</evidence>
<feature type="compositionally biased region" description="Basic and acidic residues" evidence="1">
    <location>
        <begin position="254"/>
        <end position="266"/>
    </location>
</feature>
<accession>A0A7S3L1C3</accession>
<dbReference type="EMBL" id="HBIM01005403">
    <property type="protein sequence ID" value="CAE0406775.1"/>
    <property type="molecule type" value="Transcribed_RNA"/>
</dbReference>
<organism evidence="2">
    <name type="scientific">Amphora coffeiformis</name>
    <dbReference type="NCBI Taxonomy" id="265554"/>
    <lineage>
        <taxon>Eukaryota</taxon>
        <taxon>Sar</taxon>
        <taxon>Stramenopiles</taxon>
        <taxon>Ochrophyta</taxon>
        <taxon>Bacillariophyta</taxon>
        <taxon>Bacillariophyceae</taxon>
        <taxon>Bacillariophycidae</taxon>
        <taxon>Thalassiophysales</taxon>
        <taxon>Catenulaceae</taxon>
        <taxon>Amphora</taxon>
    </lineage>
</organism>
<feature type="compositionally biased region" description="Polar residues" evidence="1">
    <location>
        <begin position="115"/>
        <end position="128"/>
    </location>
</feature>